<evidence type="ECO:0000313" key="1">
    <source>
        <dbReference type="EMBL" id="TDH69112.1"/>
    </source>
</evidence>
<name>A0A976FLP1_BRELC</name>
<reference evidence="1 2" key="1">
    <citation type="journal article" date="2021" name="Genome Biol.">
        <title>AFLAP: assembly-free linkage analysis pipeline using k-mers from genome sequencing data.</title>
        <authorList>
            <person name="Fletcher K."/>
            <person name="Zhang L."/>
            <person name="Gil J."/>
            <person name="Han R."/>
            <person name="Cavanaugh K."/>
            <person name="Michelmore R."/>
        </authorList>
    </citation>
    <scope>NUCLEOTIDE SEQUENCE [LARGE SCALE GENOMIC DNA]</scope>
    <source>
        <strain evidence="1 2">SF5</strain>
    </source>
</reference>
<organism evidence="1 2">
    <name type="scientific">Bremia lactucae</name>
    <name type="common">Lettuce downy mildew</name>
    <dbReference type="NCBI Taxonomy" id="4779"/>
    <lineage>
        <taxon>Eukaryota</taxon>
        <taxon>Sar</taxon>
        <taxon>Stramenopiles</taxon>
        <taxon>Oomycota</taxon>
        <taxon>Peronosporomycetes</taxon>
        <taxon>Peronosporales</taxon>
        <taxon>Peronosporaceae</taxon>
        <taxon>Bremia</taxon>
    </lineage>
</organism>
<proteinExistence type="predicted"/>
<dbReference type="RefSeq" id="XP_067818611.1">
    <property type="nucleotide sequence ID" value="XM_067967191.1"/>
</dbReference>
<accession>A0A976FLP1</accession>
<dbReference type="GeneID" id="94352862"/>
<keyword evidence="2" id="KW-1185">Reference proteome</keyword>
<dbReference type="Proteomes" id="UP000294530">
    <property type="component" value="Unassembled WGS sequence"/>
</dbReference>
<dbReference type="KEGG" id="blac:94352862"/>
<evidence type="ECO:0000313" key="2">
    <source>
        <dbReference type="Proteomes" id="UP000294530"/>
    </source>
</evidence>
<comment type="caution">
    <text evidence="1">The sequence shown here is derived from an EMBL/GenBank/DDBJ whole genome shotgun (WGS) entry which is preliminary data.</text>
</comment>
<dbReference type="AlphaFoldDB" id="A0A976FLP1"/>
<dbReference type="EMBL" id="SHOA02000012">
    <property type="protein sequence ID" value="TDH69112.1"/>
    <property type="molecule type" value="Genomic_DNA"/>
</dbReference>
<protein>
    <submittedName>
        <fullName evidence="1">Uncharacterized protein</fullName>
    </submittedName>
</protein>
<sequence length="426" mass="47653">MTLASDNGQLDPQLYTMIELEHTRYCAFYAKLSNGASNTWISRTTALDFYRKSSLPEAQVQELYARIKEQHLLRDKDRMNETEFVMGMHLIVCITKRNLVSIPPTFPSYLFPLLNLTPERLREDPFLAPFPEISKASNDSFLKPSISSFDISNKSHWSTAQSLELFRNATSLREFVSIGIHKKQEEAKVLQRVDESETNALTSFQACLVNLLNQVNGLGYSIPTSTRSFEAITDLKSLLQQYVHEAKQEIQSLQIETQMKTVASLKVATSDDVRDSLLEKTSHLTQELMILQHQTAQLMTVKAKIIARLLAGKQSGSVATTVCLKSTDLKVQGHVEAKHSALGLSKGALTVGELQTIKKSATRVNFVLQRDTKEDKTGGTFQAATAPVPTLDDPFVLESAPRAQTELLDATHTTELEKRFDWGAFN</sequence>
<dbReference type="OrthoDB" id="524326at2759"/>
<gene>
    <name evidence="1" type="ORF">CCR75_009146</name>
</gene>
<dbReference type="Gene3D" id="1.10.238.10">
    <property type="entry name" value="EF-hand"/>
    <property type="match status" value="1"/>
</dbReference>